<dbReference type="EMBL" id="JAKIXB020000007">
    <property type="protein sequence ID" value="KAL1607116.1"/>
    <property type="molecule type" value="Genomic_DNA"/>
</dbReference>
<reference evidence="2 3" key="1">
    <citation type="submission" date="2024-02" db="EMBL/GenBank/DDBJ databases">
        <title>De novo assembly and annotation of 12 fungi associated with fruit tree decline syndrome in Ontario, Canada.</title>
        <authorList>
            <person name="Sulman M."/>
            <person name="Ellouze W."/>
            <person name="Ilyukhin E."/>
        </authorList>
    </citation>
    <scope>NUCLEOTIDE SEQUENCE [LARGE SCALE GENOMIC DNA]</scope>
    <source>
        <strain evidence="2 3">M97-236</strain>
    </source>
</reference>
<proteinExistence type="predicted"/>
<keyword evidence="3" id="KW-1185">Reference proteome</keyword>
<gene>
    <name evidence="2" type="ORF">SLS59_002820</name>
</gene>
<evidence type="ECO:0000256" key="1">
    <source>
        <dbReference type="SAM" id="MobiDB-lite"/>
    </source>
</evidence>
<feature type="region of interest" description="Disordered" evidence="1">
    <location>
        <begin position="73"/>
        <end position="101"/>
    </location>
</feature>
<protein>
    <submittedName>
        <fullName evidence="2">Uncharacterized protein</fullName>
    </submittedName>
</protein>
<accession>A0ABR3RRR0</accession>
<sequence length="312" mass="35201">MANPSEAYTKALLALSGGGPRLGQARQTLLTDIRDEDLKSTFEHCVRNHLSRRQLEKVLCSLLEEIAEGRTHDGAASSVADASNCKTPTETLEHSPAADGIDTTSEKRKLFADCKISSARDCCNHRQNFAASERARLSAEQDLLVIREELLEKDEQVFDLVERNKHLMGFERAARGHYEIYLASAERTYEKHAASLQAGKLQDKKKILTLEKEMLDFKAEFDKLSVHHVKLKTDHNKLKTSCSEMETHYNAKVSELSEEIKQLKAGRDAQGQINNAIIPNPLRSHLTDLRLLTNGYYKHPDAPRHNKIHEPI</sequence>
<dbReference type="Proteomes" id="UP001521222">
    <property type="component" value="Unassembled WGS sequence"/>
</dbReference>
<feature type="compositionally biased region" description="Polar residues" evidence="1">
    <location>
        <begin position="80"/>
        <end position="90"/>
    </location>
</feature>
<name>A0ABR3RRR0_9PLEO</name>
<organism evidence="2 3">
    <name type="scientific">Nothophoma quercina</name>
    <dbReference type="NCBI Taxonomy" id="749835"/>
    <lineage>
        <taxon>Eukaryota</taxon>
        <taxon>Fungi</taxon>
        <taxon>Dikarya</taxon>
        <taxon>Ascomycota</taxon>
        <taxon>Pezizomycotina</taxon>
        <taxon>Dothideomycetes</taxon>
        <taxon>Pleosporomycetidae</taxon>
        <taxon>Pleosporales</taxon>
        <taxon>Pleosporineae</taxon>
        <taxon>Didymellaceae</taxon>
        <taxon>Nothophoma</taxon>
    </lineage>
</organism>
<comment type="caution">
    <text evidence="2">The sequence shown here is derived from an EMBL/GenBank/DDBJ whole genome shotgun (WGS) entry which is preliminary data.</text>
</comment>
<evidence type="ECO:0000313" key="2">
    <source>
        <dbReference type="EMBL" id="KAL1607116.1"/>
    </source>
</evidence>
<evidence type="ECO:0000313" key="3">
    <source>
        <dbReference type="Proteomes" id="UP001521222"/>
    </source>
</evidence>